<proteinExistence type="predicted"/>
<gene>
    <name evidence="1" type="ORF">HK103_004435</name>
</gene>
<evidence type="ECO:0000313" key="2">
    <source>
        <dbReference type="Proteomes" id="UP001210925"/>
    </source>
</evidence>
<evidence type="ECO:0000313" key="1">
    <source>
        <dbReference type="EMBL" id="KAJ3257526.1"/>
    </source>
</evidence>
<accession>A0AAD5UJ54</accession>
<reference evidence="1" key="1">
    <citation type="submission" date="2020-05" db="EMBL/GenBank/DDBJ databases">
        <title>Phylogenomic resolution of chytrid fungi.</title>
        <authorList>
            <person name="Stajich J.E."/>
            <person name="Amses K."/>
            <person name="Simmons R."/>
            <person name="Seto K."/>
            <person name="Myers J."/>
            <person name="Bonds A."/>
            <person name="Quandt C.A."/>
            <person name="Barry K."/>
            <person name="Liu P."/>
            <person name="Grigoriev I."/>
            <person name="Longcore J.E."/>
            <person name="James T.Y."/>
        </authorList>
    </citation>
    <scope>NUCLEOTIDE SEQUENCE</scope>
    <source>
        <strain evidence="1">PLAUS21</strain>
    </source>
</reference>
<sequence>MFSRIQEYVLNERLFTDTWSIANGESISSWMDSVSPSNEAPYQEFYGLPSDELCDKSSNSRLSMMKDGVSRQTNNGLPNISSHVEKCEFSNTSSRKCLQQTTPNTAFKSCTNTARGSMSTPCKIPPSKELIALIEQQKVKLCKEFLDWKAALPKYFGNRQNLLCEVFRVQLNSLKEGKYLFGSDFFINIAQAAKDSTYIGIIQSEGRSGKKYVVIPGRKPVELNLGYVEDVTELLTIKVHSTPVLSIYNKAKPSFQKVCAGPSDLTFDYNPRMIFVGNITSDQRFMVNILGQDVEFDLDIFPNGCQVLYSDHLAKKQKIFSYRVVGLTVLTENFALVDFNYSYACNIAGKFQPKFIDLLIPAGANPYYF</sequence>
<protein>
    <submittedName>
        <fullName evidence="1">Uncharacterized protein</fullName>
    </submittedName>
</protein>
<dbReference type="EMBL" id="JADGKB010000037">
    <property type="protein sequence ID" value="KAJ3257526.1"/>
    <property type="molecule type" value="Genomic_DNA"/>
</dbReference>
<dbReference type="Proteomes" id="UP001210925">
    <property type="component" value="Unassembled WGS sequence"/>
</dbReference>
<name>A0AAD5UJ54_9FUNG</name>
<dbReference type="AlphaFoldDB" id="A0AAD5UJ54"/>
<comment type="caution">
    <text evidence="1">The sequence shown here is derived from an EMBL/GenBank/DDBJ whole genome shotgun (WGS) entry which is preliminary data.</text>
</comment>
<keyword evidence="2" id="KW-1185">Reference proteome</keyword>
<organism evidence="1 2">
    <name type="scientific">Boothiomyces macroporosus</name>
    <dbReference type="NCBI Taxonomy" id="261099"/>
    <lineage>
        <taxon>Eukaryota</taxon>
        <taxon>Fungi</taxon>
        <taxon>Fungi incertae sedis</taxon>
        <taxon>Chytridiomycota</taxon>
        <taxon>Chytridiomycota incertae sedis</taxon>
        <taxon>Chytridiomycetes</taxon>
        <taxon>Rhizophydiales</taxon>
        <taxon>Terramycetaceae</taxon>
        <taxon>Boothiomyces</taxon>
    </lineage>
</organism>